<reference evidence="1" key="1">
    <citation type="submission" date="2021-06" db="EMBL/GenBank/DDBJ databases">
        <title>Comparative genomics, transcriptomics and evolutionary studies reveal genomic signatures of adaptation to plant cell wall in hemibiotrophic fungi.</title>
        <authorList>
            <consortium name="DOE Joint Genome Institute"/>
            <person name="Baroncelli R."/>
            <person name="Diaz J.F."/>
            <person name="Benocci T."/>
            <person name="Peng M."/>
            <person name="Battaglia E."/>
            <person name="Haridas S."/>
            <person name="Andreopoulos W."/>
            <person name="Labutti K."/>
            <person name="Pangilinan J."/>
            <person name="Floch G.L."/>
            <person name="Makela M.R."/>
            <person name="Henrissat B."/>
            <person name="Grigoriev I.V."/>
            <person name="Crouch J.A."/>
            <person name="De Vries R.P."/>
            <person name="Sukno S.A."/>
            <person name="Thon M.R."/>
        </authorList>
    </citation>
    <scope>NUCLEOTIDE SEQUENCE</scope>
    <source>
        <strain evidence="1">CBS 125086</strain>
    </source>
</reference>
<name>A0AAD8QDE5_9PEZI</name>
<dbReference type="RefSeq" id="XP_060420670.1">
    <property type="nucleotide sequence ID" value="XM_060564877.1"/>
</dbReference>
<accession>A0AAD8QDE5</accession>
<keyword evidence="2" id="KW-1185">Reference proteome</keyword>
<proteinExistence type="predicted"/>
<gene>
    <name evidence="1" type="ORF">LY79DRAFT_698777</name>
</gene>
<dbReference type="AlphaFoldDB" id="A0AAD8QDE5"/>
<evidence type="ECO:0000313" key="2">
    <source>
        <dbReference type="Proteomes" id="UP001230504"/>
    </source>
</evidence>
<organism evidence="1 2">
    <name type="scientific">Colletotrichum navitas</name>
    <dbReference type="NCBI Taxonomy" id="681940"/>
    <lineage>
        <taxon>Eukaryota</taxon>
        <taxon>Fungi</taxon>
        <taxon>Dikarya</taxon>
        <taxon>Ascomycota</taxon>
        <taxon>Pezizomycotina</taxon>
        <taxon>Sordariomycetes</taxon>
        <taxon>Hypocreomycetidae</taxon>
        <taxon>Glomerellales</taxon>
        <taxon>Glomerellaceae</taxon>
        <taxon>Colletotrichum</taxon>
        <taxon>Colletotrichum graminicola species complex</taxon>
    </lineage>
</organism>
<sequence length="125" mass="14203">MVNKEAYALPQIIGSAIYYMRDNYFIDDNLEMLNASTILNMLELLVINDAITKAITDNKRDFIPEIVKAYPVGRQSYAATGEAANPGLTIDTDKIEIVVRRIAVYQRWFNRPGCDITGWTRINTI</sequence>
<evidence type="ECO:0000313" key="1">
    <source>
        <dbReference type="EMBL" id="KAK1600174.1"/>
    </source>
</evidence>
<dbReference type="EMBL" id="JAHLJV010000001">
    <property type="protein sequence ID" value="KAK1600174.1"/>
    <property type="molecule type" value="Genomic_DNA"/>
</dbReference>
<dbReference type="GeneID" id="85449117"/>
<dbReference type="Proteomes" id="UP001230504">
    <property type="component" value="Unassembled WGS sequence"/>
</dbReference>
<comment type="caution">
    <text evidence="1">The sequence shown here is derived from an EMBL/GenBank/DDBJ whole genome shotgun (WGS) entry which is preliminary data.</text>
</comment>
<protein>
    <submittedName>
        <fullName evidence="1">Uncharacterized protein</fullName>
    </submittedName>
</protein>